<dbReference type="GO" id="GO:0016987">
    <property type="term" value="F:sigma factor activity"/>
    <property type="evidence" value="ECO:0007669"/>
    <property type="project" value="UniProtKB-KW"/>
</dbReference>
<dbReference type="NCBIfam" id="TIGR02937">
    <property type="entry name" value="sigma70-ECF"/>
    <property type="match status" value="1"/>
</dbReference>
<dbReference type="InterPro" id="IPR013324">
    <property type="entry name" value="RNA_pol_sigma_r3/r4-like"/>
</dbReference>
<dbReference type="STRING" id="1123323.SAMN05216245_11329"/>
<evidence type="ECO:0000256" key="3">
    <source>
        <dbReference type="ARBA" id="ARBA00023125"/>
    </source>
</evidence>
<dbReference type="Proteomes" id="UP000198896">
    <property type="component" value="Unassembled WGS sequence"/>
</dbReference>
<evidence type="ECO:0000313" key="8">
    <source>
        <dbReference type="Proteomes" id="UP000198896"/>
    </source>
</evidence>
<dbReference type="RefSeq" id="WP_093913899.1">
    <property type="nucleotide sequence ID" value="NZ_FONL01000013.1"/>
</dbReference>
<organism evidence="7 8">
    <name type="scientific">Succiniclasticum ruminis DSM 9236</name>
    <dbReference type="NCBI Taxonomy" id="1123323"/>
    <lineage>
        <taxon>Bacteria</taxon>
        <taxon>Bacillati</taxon>
        <taxon>Bacillota</taxon>
        <taxon>Negativicutes</taxon>
        <taxon>Acidaminococcales</taxon>
        <taxon>Acidaminococcaceae</taxon>
        <taxon>Succiniclasticum</taxon>
    </lineage>
</organism>
<dbReference type="InterPro" id="IPR007630">
    <property type="entry name" value="RNA_pol_sigma70_r4"/>
</dbReference>
<keyword evidence="4" id="KW-0804">Transcription</keyword>
<name>A0A1I2CJG0_9FIRM</name>
<dbReference type="PANTHER" id="PTHR30385">
    <property type="entry name" value="SIGMA FACTOR F FLAGELLAR"/>
    <property type="match status" value="1"/>
</dbReference>
<protein>
    <submittedName>
        <fullName evidence="7">RNA polymerase sigma factor, sigma-70 family</fullName>
    </submittedName>
</protein>
<dbReference type="OrthoDB" id="9809557at2"/>
<keyword evidence="3" id="KW-0238">DNA-binding</keyword>
<keyword evidence="1" id="KW-0805">Transcription regulation</keyword>
<dbReference type="GO" id="GO:0006352">
    <property type="term" value="P:DNA-templated transcription initiation"/>
    <property type="evidence" value="ECO:0007669"/>
    <property type="project" value="InterPro"/>
</dbReference>
<dbReference type="Pfam" id="PF04545">
    <property type="entry name" value="Sigma70_r4"/>
    <property type="match status" value="1"/>
</dbReference>
<evidence type="ECO:0000259" key="6">
    <source>
        <dbReference type="Pfam" id="PF04545"/>
    </source>
</evidence>
<evidence type="ECO:0000256" key="5">
    <source>
        <dbReference type="SAM" id="MobiDB-lite"/>
    </source>
</evidence>
<keyword evidence="8" id="KW-1185">Reference proteome</keyword>
<dbReference type="GO" id="GO:0003677">
    <property type="term" value="F:DNA binding"/>
    <property type="evidence" value="ECO:0007669"/>
    <property type="project" value="UniProtKB-KW"/>
</dbReference>
<keyword evidence="2" id="KW-0731">Sigma factor</keyword>
<sequence length="221" mass="25525">MESDLTKTKPSHTAGKHANPWKQWIARANRGDERAALNFFASVEPIVREFCRIPYFRDNLGINEICGISNHKLTEFLKRAPYIRTDEEVPCVLKTVLRNTLLRSVKQHKTHCKMQQPCITDTWQKEAANTITELLPADSSLEPEALLLRNELTQDVKEALKQLKPLEQKVIRGLYYEGKNNKALANDMNITPQYVSLLKRKGLSRMKKLLKIKYPEQDILK</sequence>
<evidence type="ECO:0000256" key="2">
    <source>
        <dbReference type="ARBA" id="ARBA00023082"/>
    </source>
</evidence>
<dbReference type="InterPro" id="IPR014284">
    <property type="entry name" value="RNA_pol_sigma-70_dom"/>
</dbReference>
<proteinExistence type="predicted"/>
<dbReference type="SUPFAM" id="SSF88659">
    <property type="entry name" value="Sigma3 and sigma4 domains of RNA polymerase sigma factors"/>
    <property type="match status" value="1"/>
</dbReference>
<evidence type="ECO:0000256" key="1">
    <source>
        <dbReference type="ARBA" id="ARBA00023015"/>
    </source>
</evidence>
<evidence type="ECO:0000256" key="4">
    <source>
        <dbReference type="ARBA" id="ARBA00023163"/>
    </source>
</evidence>
<dbReference type="AlphaFoldDB" id="A0A1I2CJG0"/>
<reference evidence="7 8" key="1">
    <citation type="submission" date="2016-10" db="EMBL/GenBank/DDBJ databases">
        <authorList>
            <person name="de Groot N.N."/>
        </authorList>
    </citation>
    <scope>NUCLEOTIDE SEQUENCE [LARGE SCALE GENOMIC DNA]</scope>
    <source>
        <strain evidence="7 8">DSM 9236</strain>
    </source>
</reference>
<accession>A0A1I2CJG0</accession>
<evidence type="ECO:0000313" key="7">
    <source>
        <dbReference type="EMBL" id="SFE68477.1"/>
    </source>
</evidence>
<dbReference type="Gene3D" id="1.20.140.160">
    <property type="match status" value="1"/>
</dbReference>
<dbReference type="EMBL" id="FONL01000013">
    <property type="protein sequence ID" value="SFE68477.1"/>
    <property type="molecule type" value="Genomic_DNA"/>
</dbReference>
<feature type="region of interest" description="Disordered" evidence="5">
    <location>
        <begin position="1"/>
        <end position="20"/>
    </location>
</feature>
<gene>
    <name evidence="7" type="ORF">SAMN05216245_11329</name>
</gene>
<dbReference type="PANTHER" id="PTHR30385:SF4">
    <property type="entry name" value="RNA POLYMERASE SIGMA-E FACTOR"/>
    <property type="match status" value="1"/>
</dbReference>
<feature type="domain" description="RNA polymerase sigma-70 region 4" evidence="6">
    <location>
        <begin position="159"/>
        <end position="208"/>
    </location>
</feature>